<keyword evidence="1" id="KW-0479">Metal-binding</keyword>
<dbReference type="STRING" id="36166.T1GDC5"/>
<name>T1GDC5_MEGSC</name>
<dbReference type="HOGENOM" id="CLU_1954217_0_0_1"/>
<feature type="domain" description="C2H2-type" evidence="2">
    <location>
        <begin position="36"/>
        <end position="64"/>
    </location>
</feature>
<reference evidence="4" key="1">
    <citation type="submission" date="2013-02" db="EMBL/GenBank/DDBJ databases">
        <authorList>
            <person name="Hughes D."/>
        </authorList>
    </citation>
    <scope>NUCLEOTIDE SEQUENCE</scope>
    <source>
        <strain>Durham</strain>
        <strain evidence="4">NC isolate 2 -- Noor lab</strain>
    </source>
</reference>
<reference evidence="3" key="2">
    <citation type="submission" date="2015-06" db="UniProtKB">
        <authorList>
            <consortium name="EnsemblMetazoa"/>
        </authorList>
    </citation>
    <scope>IDENTIFICATION</scope>
</reference>
<evidence type="ECO:0000313" key="4">
    <source>
        <dbReference type="Proteomes" id="UP000015102"/>
    </source>
</evidence>
<evidence type="ECO:0000256" key="1">
    <source>
        <dbReference type="PROSITE-ProRule" id="PRU00042"/>
    </source>
</evidence>
<dbReference type="PROSITE" id="PS00028">
    <property type="entry name" value="ZINC_FINGER_C2H2_1"/>
    <property type="match status" value="2"/>
</dbReference>
<keyword evidence="1" id="KW-0863">Zinc-finger</keyword>
<dbReference type="EMBL" id="CAQQ02139317">
    <property type="status" value="NOT_ANNOTATED_CDS"/>
    <property type="molecule type" value="Genomic_DNA"/>
</dbReference>
<dbReference type="InterPro" id="IPR013087">
    <property type="entry name" value="Znf_C2H2_type"/>
</dbReference>
<proteinExistence type="predicted"/>
<sequence>DDNNENSCNICHSKFSTEKTLKLHIQTKHISSNLVYPCPSCQLTFLQPAAVYRHLSNFHNKSQRQIRQLRDSIQKRVVRADEVHFKAQNRELARLKIANEMKQKPDNRDWIEVLGKEIHSSPTCPFCSR</sequence>
<evidence type="ECO:0000313" key="3">
    <source>
        <dbReference type="EnsemblMetazoa" id="MESCA001309-PA"/>
    </source>
</evidence>
<protein>
    <recommendedName>
        <fullName evidence="2">C2H2-type domain-containing protein</fullName>
    </recommendedName>
</protein>
<dbReference type="Proteomes" id="UP000015102">
    <property type="component" value="Unassembled WGS sequence"/>
</dbReference>
<dbReference type="EnsemblMetazoa" id="MESCA001309-RA">
    <property type="protein sequence ID" value="MESCA001309-PA"/>
    <property type="gene ID" value="MESCA001309"/>
</dbReference>
<dbReference type="PROSITE" id="PS50157">
    <property type="entry name" value="ZINC_FINGER_C2H2_2"/>
    <property type="match status" value="1"/>
</dbReference>
<organism evidence="3 4">
    <name type="scientific">Megaselia scalaris</name>
    <name type="common">Humpbacked fly</name>
    <name type="synonym">Phora scalaris</name>
    <dbReference type="NCBI Taxonomy" id="36166"/>
    <lineage>
        <taxon>Eukaryota</taxon>
        <taxon>Metazoa</taxon>
        <taxon>Ecdysozoa</taxon>
        <taxon>Arthropoda</taxon>
        <taxon>Hexapoda</taxon>
        <taxon>Insecta</taxon>
        <taxon>Pterygota</taxon>
        <taxon>Neoptera</taxon>
        <taxon>Endopterygota</taxon>
        <taxon>Diptera</taxon>
        <taxon>Brachycera</taxon>
        <taxon>Muscomorpha</taxon>
        <taxon>Platypezoidea</taxon>
        <taxon>Phoridae</taxon>
        <taxon>Megaseliini</taxon>
        <taxon>Megaselia</taxon>
    </lineage>
</organism>
<dbReference type="Gene3D" id="3.30.160.60">
    <property type="entry name" value="Classic Zinc Finger"/>
    <property type="match status" value="1"/>
</dbReference>
<dbReference type="SMART" id="SM00355">
    <property type="entry name" value="ZnF_C2H2"/>
    <property type="match status" value="2"/>
</dbReference>
<keyword evidence="1" id="KW-0862">Zinc</keyword>
<dbReference type="GO" id="GO:0008270">
    <property type="term" value="F:zinc ion binding"/>
    <property type="evidence" value="ECO:0007669"/>
    <property type="project" value="UniProtKB-KW"/>
</dbReference>
<accession>T1GDC5</accession>
<evidence type="ECO:0000259" key="2">
    <source>
        <dbReference type="PROSITE" id="PS50157"/>
    </source>
</evidence>
<keyword evidence="4" id="KW-1185">Reference proteome</keyword>
<dbReference type="AlphaFoldDB" id="T1GDC5"/>